<keyword evidence="1" id="KW-0472">Membrane</keyword>
<dbReference type="RefSeq" id="WP_210157315.1">
    <property type="nucleotide sequence ID" value="NZ_JAFCNB010000010.1"/>
</dbReference>
<keyword evidence="1" id="KW-1133">Transmembrane helix</keyword>
<dbReference type="AlphaFoldDB" id="A0A940WS58"/>
<evidence type="ECO:0000313" key="2">
    <source>
        <dbReference type="EMBL" id="MBP2706044.1"/>
    </source>
</evidence>
<keyword evidence="1" id="KW-0812">Transmembrane</keyword>
<proteinExistence type="predicted"/>
<dbReference type="EMBL" id="JAFCNB010000010">
    <property type="protein sequence ID" value="MBP2706044.1"/>
    <property type="molecule type" value="Genomic_DNA"/>
</dbReference>
<organism evidence="2 3">
    <name type="scientific">Microbispora oryzae</name>
    <dbReference type="NCBI Taxonomy" id="2806554"/>
    <lineage>
        <taxon>Bacteria</taxon>
        <taxon>Bacillati</taxon>
        <taxon>Actinomycetota</taxon>
        <taxon>Actinomycetes</taxon>
        <taxon>Streptosporangiales</taxon>
        <taxon>Streptosporangiaceae</taxon>
        <taxon>Microbispora</taxon>
    </lineage>
</organism>
<protein>
    <submittedName>
        <fullName evidence="2">Uncharacterized protein</fullName>
    </submittedName>
</protein>
<sequence>MGVVLPGTTVLVTLGYAVHLGVLPLGATLTVAAVAAVAGTHLSYL</sequence>
<comment type="caution">
    <text evidence="2">The sequence shown here is derived from an EMBL/GenBank/DDBJ whole genome shotgun (WGS) entry which is preliminary data.</text>
</comment>
<feature type="transmembrane region" description="Helical" evidence="1">
    <location>
        <begin position="20"/>
        <end position="44"/>
    </location>
</feature>
<keyword evidence="3" id="KW-1185">Reference proteome</keyword>
<evidence type="ECO:0000256" key="1">
    <source>
        <dbReference type="SAM" id="Phobius"/>
    </source>
</evidence>
<reference evidence="2" key="1">
    <citation type="submission" date="2021-02" db="EMBL/GenBank/DDBJ databases">
        <title>Draft genome sequence of Microbispora sp. RL4-1S isolated from rice leaves in Thailand.</title>
        <authorList>
            <person name="Muangham S."/>
            <person name="Duangmal K."/>
        </authorList>
    </citation>
    <scope>NUCLEOTIDE SEQUENCE</scope>
    <source>
        <strain evidence="2">RL4-1S</strain>
    </source>
</reference>
<gene>
    <name evidence="2" type="ORF">JOL79_19735</name>
</gene>
<accession>A0A940WS58</accession>
<evidence type="ECO:0000313" key="3">
    <source>
        <dbReference type="Proteomes" id="UP000674234"/>
    </source>
</evidence>
<name>A0A940WS58_9ACTN</name>
<dbReference type="Proteomes" id="UP000674234">
    <property type="component" value="Unassembled WGS sequence"/>
</dbReference>